<keyword evidence="2" id="KW-0472">Membrane</keyword>
<comment type="caution">
    <text evidence="3">The sequence shown here is derived from an EMBL/GenBank/DDBJ whole genome shotgun (WGS) entry which is preliminary data.</text>
</comment>
<dbReference type="EMBL" id="CAJRAF010000002">
    <property type="protein sequence ID" value="CAG5008537.1"/>
    <property type="molecule type" value="Genomic_DNA"/>
</dbReference>
<dbReference type="AlphaFoldDB" id="A0A916JHU7"/>
<name>A0A916JHU7_9BACT</name>
<dbReference type="Proteomes" id="UP000680038">
    <property type="component" value="Unassembled WGS sequence"/>
</dbReference>
<reference evidence="3" key="1">
    <citation type="submission" date="2021-04" db="EMBL/GenBank/DDBJ databases">
        <authorList>
            <person name="Rodrigo-Torres L."/>
            <person name="Arahal R. D."/>
            <person name="Lucena T."/>
        </authorList>
    </citation>
    <scope>NUCLEOTIDE SEQUENCE</scope>
    <source>
        <strain evidence="3">CECT 9275</strain>
    </source>
</reference>
<dbReference type="RefSeq" id="WP_215240687.1">
    <property type="nucleotide sequence ID" value="NZ_CAJRAF010000002.1"/>
</dbReference>
<gene>
    <name evidence="3" type="ORF">DYBT9275_04296</name>
</gene>
<evidence type="ECO:0000313" key="4">
    <source>
        <dbReference type="Proteomes" id="UP000680038"/>
    </source>
</evidence>
<accession>A0A916JHU7</accession>
<evidence type="ECO:0000313" key="3">
    <source>
        <dbReference type="EMBL" id="CAG5008537.1"/>
    </source>
</evidence>
<evidence type="ECO:0000256" key="1">
    <source>
        <dbReference type="SAM" id="Coils"/>
    </source>
</evidence>
<dbReference type="Gene3D" id="1.20.120.1490">
    <property type="match status" value="1"/>
</dbReference>
<feature type="transmembrane region" description="Helical" evidence="2">
    <location>
        <begin position="6"/>
        <end position="26"/>
    </location>
</feature>
<organism evidence="3 4">
    <name type="scientific">Dyadobacter helix</name>
    <dbReference type="NCBI Taxonomy" id="2822344"/>
    <lineage>
        <taxon>Bacteria</taxon>
        <taxon>Pseudomonadati</taxon>
        <taxon>Bacteroidota</taxon>
        <taxon>Cytophagia</taxon>
        <taxon>Cytophagales</taxon>
        <taxon>Spirosomataceae</taxon>
        <taxon>Dyadobacter</taxon>
    </lineage>
</organism>
<sequence length="153" mass="17960">MSKIRLLGIAVGFLLVLNLVILFLLVNEKGRVPFPGMPEHDREHPKRIIIEQLDFDKDQVMQYEKLIQEHRRAVTELEGQIRETKKNLYLTLRDQKQTGRDSLENRLGDLQKLMEAVHYNHFAAIRNLCKPAQLQHFDVLTRELAFFFVPGKK</sequence>
<protein>
    <recommendedName>
        <fullName evidence="5">Periplasmic heavy metal sensor</fullName>
    </recommendedName>
</protein>
<keyword evidence="4" id="KW-1185">Reference proteome</keyword>
<evidence type="ECO:0000256" key="2">
    <source>
        <dbReference type="SAM" id="Phobius"/>
    </source>
</evidence>
<keyword evidence="1" id="KW-0175">Coiled coil</keyword>
<keyword evidence="2" id="KW-1133">Transmembrane helix</keyword>
<evidence type="ECO:0008006" key="5">
    <source>
        <dbReference type="Google" id="ProtNLM"/>
    </source>
</evidence>
<feature type="coiled-coil region" evidence="1">
    <location>
        <begin position="60"/>
        <end position="87"/>
    </location>
</feature>
<proteinExistence type="predicted"/>
<keyword evidence="2" id="KW-0812">Transmembrane</keyword>